<proteinExistence type="predicted"/>
<name>A0A3E0I9E4_9PSEU</name>
<dbReference type="CDD" id="cd00761">
    <property type="entry name" value="Glyco_tranf_GTA_type"/>
    <property type="match status" value="1"/>
</dbReference>
<gene>
    <name evidence="2" type="ORF">BCF44_101297</name>
</gene>
<sequence length="272" mass="30561">MRDYALLPQPVKDLLRQSVGKNVVGENWWRVRFAAERFDAERAEHTEVAALARGLERVPSASVAVITPTYRRADRLVTAVTSALNQTVRDVVVVVVDDGGGELDGLPDDPRLVVLRLSRNHGSPGLARNVALKLSRSPYVAFLDDDNTWRPDHLERALAALESGAGMVYTALRRLREDGSELDVLSRPFDRAAHRDGEWVDINAVVLRRFAGVRFDPWARPRWVHPREDWEFVHRVSAKLRVRHVPVATVDYSVHSGSYFTDWDATAIGVST</sequence>
<comment type="caution">
    <text evidence="2">The sequence shown here is derived from an EMBL/GenBank/DDBJ whole genome shotgun (WGS) entry which is preliminary data.</text>
</comment>
<dbReference type="AlphaFoldDB" id="A0A3E0I9E4"/>
<evidence type="ECO:0000313" key="2">
    <source>
        <dbReference type="EMBL" id="REH55277.1"/>
    </source>
</evidence>
<dbReference type="PANTHER" id="PTHR43685:SF2">
    <property type="entry name" value="GLYCOSYLTRANSFERASE 2-LIKE DOMAIN-CONTAINING PROTEIN"/>
    <property type="match status" value="1"/>
</dbReference>
<keyword evidence="2" id="KW-0808">Transferase</keyword>
<dbReference type="Gene3D" id="3.90.550.10">
    <property type="entry name" value="Spore Coat Polysaccharide Biosynthesis Protein SpsA, Chain A"/>
    <property type="match status" value="1"/>
</dbReference>
<keyword evidence="3" id="KW-1185">Reference proteome</keyword>
<protein>
    <submittedName>
        <fullName evidence="2">Glycosyl transferase family 2</fullName>
    </submittedName>
</protein>
<dbReference type="InterPro" id="IPR029044">
    <property type="entry name" value="Nucleotide-diphossugar_trans"/>
</dbReference>
<dbReference type="InterPro" id="IPR050834">
    <property type="entry name" value="Glycosyltransf_2"/>
</dbReference>
<dbReference type="GO" id="GO:0016740">
    <property type="term" value="F:transferase activity"/>
    <property type="evidence" value="ECO:0007669"/>
    <property type="project" value="UniProtKB-KW"/>
</dbReference>
<accession>A0A3E0I9E4</accession>
<dbReference type="RefSeq" id="WP_211352842.1">
    <property type="nucleotide sequence ID" value="NZ_CP144375.1"/>
</dbReference>
<dbReference type="Proteomes" id="UP000256269">
    <property type="component" value="Unassembled WGS sequence"/>
</dbReference>
<evidence type="ECO:0000259" key="1">
    <source>
        <dbReference type="Pfam" id="PF00535"/>
    </source>
</evidence>
<dbReference type="InterPro" id="IPR001173">
    <property type="entry name" value="Glyco_trans_2-like"/>
</dbReference>
<organism evidence="2 3">
    <name type="scientific">Kutzneria buriramensis</name>
    <dbReference type="NCBI Taxonomy" id="1045776"/>
    <lineage>
        <taxon>Bacteria</taxon>
        <taxon>Bacillati</taxon>
        <taxon>Actinomycetota</taxon>
        <taxon>Actinomycetes</taxon>
        <taxon>Pseudonocardiales</taxon>
        <taxon>Pseudonocardiaceae</taxon>
        <taxon>Kutzneria</taxon>
    </lineage>
</organism>
<dbReference type="SUPFAM" id="SSF53448">
    <property type="entry name" value="Nucleotide-diphospho-sugar transferases"/>
    <property type="match status" value="1"/>
</dbReference>
<feature type="domain" description="Glycosyltransferase 2-like" evidence="1">
    <location>
        <begin position="65"/>
        <end position="182"/>
    </location>
</feature>
<dbReference type="Pfam" id="PF00535">
    <property type="entry name" value="Glycos_transf_2"/>
    <property type="match status" value="1"/>
</dbReference>
<reference evidence="2 3" key="1">
    <citation type="submission" date="2018-08" db="EMBL/GenBank/DDBJ databases">
        <title>Genomic Encyclopedia of Archaeal and Bacterial Type Strains, Phase II (KMG-II): from individual species to whole genera.</title>
        <authorList>
            <person name="Goeker M."/>
        </authorList>
    </citation>
    <scope>NUCLEOTIDE SEQUENCE [LARGE SCALE GENOMIC DNA]</scope>
    <source>
        <strain evidence="2 3">DSM 45791</strain>
    </source>
</reference>
<dbReference type="PANTHER" id="PTHR43685">
    <property type="entry name" value="GLYCOSYLTRANSFERASE"/>
    <property type="match status" value="1"/>
</dbReference>
<evidence type="ECO:0000313" key="3">
    <source>
        <dbReference type="Proteomes" id="UP000256269"/>
    </source>
</evidence>
<dbReference type="EMBL" id="QUNO01000001">
    <property type="protein sequence ID" value="REH55277.1"/>
    <property type="molecule type" value="Genomic_DNA"/>
</dbReference>